<dbReference type="InterPro" id="IPR011530">
    <property type="entry name" value="rRNA_adenine_dimethylase"/>
</dbReference>
<keyword evidence="4 7" id="KW-0808">Transferase</keyword>
<evidence type="ECO:0000313" key="11">
    <source>
        <dbReference type="Proteomes" id="UP000031258"/>
    </source>
</evidence>
<comment type="caution">
    <text evidence="10">The sequence shown here is derived from an EMBL/GenBank/DDBJ whole genome shotgun (WGS) entry which is preliminary data.</text>
</comment>
<accession>A0A0C1MQZ9</accession>
<evidence type="ECO:0000256" key="6">
    <source>
        <dbReference type="ARBA" id="ARBA00022884"/>
    </source>
</evidence>
<dbReference type="InterPro" id="IPR001737">
    <property type="entry name" value="KsgA/Erm"/>
</dbReference>
<feature type="binding site" evidence="7 8">
    <location>
        <position position="123"/>
    </location>
    <ligand>
        <name>S-adenosyl-L-methionine</name>
        <dbReference type="ChEBI" id="CHEBI:59789"/>
    </ligand>
</feature>
<dbReference type="EMBL" id="JSWE01000186">
    <property type="protein sequence ID" value="KIE04437.1"/>
    <property type="molecule type" value="Genomic_DNA"/>
</dbReference>
<keyword evidence="1 7" id="KW-0963">Cytoplasm</keyword>
<dbReference type="Gene3D" id="3.40.50.150">
    <property type="entry name" value="Vaccinia Virus protein VP39"/>
    <property type="match status" value="1"/>
</dbReference>
<dbReference type="InterPro" id="IPR020596">
    <property type="entry name" value="rRNA_Ade_Mease_Trfase_CS"/>
</dbReference>
<gene>
    <name evidence="10" type="primary">rsmA_2</name>
    <name evidence="7" type="synonym">ksgA</name>
    <name evidence="7" type="synonym">rsmA</name>
    <name evidence="10" type="ORF">NF27_HS00240</name>
</gene>
<name>A0A0C1MQZ9_9RICK</name>
<evidence type="ECO:0000313" key="10">
    <source>
        <dbReference type="EMBL" id="KIE04437.1"/>
    </source>
</evidence>
<dbReference type="NCBIfam" id="TIGR00755">
    <property type="entry name" value="ksgA"/>
    <property type="match status" value="1"/>
</dbReference>
<dbReference type="PANTHER" id="PTHR11727:SF7">
    <property type="entry name" value="DIMETHYLADENOSINE TRANSFERASE-RELATED"/>
    <property type="match status" value="1"/>
</dbReference>
<keyword evidence="6 7" id="KW-0694">RNA-binding</keyword>
<dbReference type="GO" id="GO:0052908">
    <property type="term" value="F:16S rRNA (adenine(1518)-N(6)/adenine(1519)-N(6))-dimethyltransferase activity"/>
    <property type="evidence" value="ECO:0007669"/>
    <property type="project" value="UniProtKB-EC"/>
</dbReference>
<dbReference type="PANTHER" id="PTHR11727">
    <property type="entry name" value="DIMETHYLADENOSINE TRANSFERASE"/>
    <property type="match status" value="1"/>
</dbReference>
<evidence type="ECO:0000256" key="8">
    <source>
        <dbReference type="PROSITE-ProRule" id="PRU01026"/>
    </source>
</evidence>
<comment type="similarity">
    <text evidence="7">Belongs to the class I-like SAM-binding methyltransferase superfamily. rRNA adenine N(6)-methyltransferase family. RsmA subfamily.</text>
</comment>
<dbReference type="RefSeq" id="WP_053332739.1">
    <property type="nucleotide sequence ID" value="NZ_JSWE01000186.1"/>
</dbReference>
<dbReference type="PROSITE" id="PS51689">
    <property type="entry name" value="SAM_RNA_A_N6_MT"/>
    <property type="match status" value="1"/>
</dbReference>
<keyword evidence="3 7" id="KW-0489">Methyltransferase</keyword>
<evidence type="ECO:0000256" key="5">
    <source>
        <dbReference type="ARBA" id="ARBA00022691"/>
    </source>
</evidence>
<protein>
    <recommendedName>
        <fullName evidence="7">Ribosomal RNA small subunit methyltransferase A</fullName>
        <ecNumber evidence="7">2.1.1.182</ecNumber>
    </recommendedName>
    <alternativeName>
        <fullName evidence="7">16S rRNA (adenine(1518)-N(6)/adenine(1519)-N(6))-dimethyltransferase</fullName>
    </alternativeName>
    <alternativeName>
        <fullName evidence="7">16S rRNA dimethyladenosine transferase</fullName>
    </alternativeName>
    <alternativeName>
        <fullName evidence="7">16S rRNA dimethylase</fullName>
    </alternativeName>
    <alternativeName>
        <fullName evidence="7">S-adenosylmethionine-6-N', N'-adenosyl(rRNA) dimethyltransferase</fullName>
    </alternativeName>
</protein>
<evidence type="ECO:0000259" key="9">
    <source>
        <dbReference type="SMART" id="SM00650"/>
    </source>
</evidence>
<dbReference type="Proteomes" id="UP000031258">
    <property type="component" value="Unassembled WGS sequence"/>
</dbReference>
<dbReference type="AlphaFoldDB" id="A0A0C1MQZ9"/>
<feature type="domain" description="Ribosomal RNA adenine methylase transferase N-terminal" evidence="9">
    <location>
        <begin position="36"/>
        <end position="208"/>
    </location>
</feature>
<dbReference type="GO" id="GO:0005737">
    <property type="term" value="C:cytoplasm"/>
    <property type="evidence" value="ECO:0007669"/>
    <property type="project" value="UniProtKB-SubCell"/>
</dbReference>
<dbReference type="STRING" id="86105.NF27_HS00240"/>
<dbReference type="Pfam" id="PF00398">
    <property type="entry name" value="RrnaAD"/>
    <property type="match status" value="1"/>
</dbReference>
<dbReference type="OrthoDB" id="9814755at2"/>
<sequence length="278" mass="31209">MDKISNILPSISEIIKRYRLTPNKKLGQNFILDTDITDRIVLSAGNLKGINVLEIGSGAGTLTRSLLASNAEKIVAVEMDVNCIKALETLIAANVERLKVVQGDALKIKEEEVIDYPAKVIANLPYNIGTELVLKWITKTNLFESITVMLQKEVVERMSAMPSTTHYGRLSIICQLLCEVEKKFDVEAHHFYPPPKVTSSIVTITPRKEPLYNANISKVEKMTQILFGQRRKMVRSILKNKVQNLESVLEELNINPLARPENLTLKNFCDLGDKIIPL</sequence>
<keyword evidence="11" id="KW-1185">Reference proteome</keyword>
<dbReference type="PROSITE" id="PS01131">
    <property type="entry name" value="RRNA_A_DIMETH"/>
    <property type="match status" value="1"/>
</dbReference>
<dbReference type="SMART" id="SM00650">
    <property type="entry name" value="rADc"/>
    <property type="match status" value="1"/>
</dbReference>
<evidence type="ECO:0000256" key="2">
    <source>
        <dbReference type="ARBA" id="ARBA00022552"/>
    </source>
</evidence>
<evidence type="ECO:0000256" key="3">
    <source>
        <dbReference type="ARBA" id="ARBA00022603"/>
    </source>
</evidence>
<evidence type="ECO:0000256" key="4">
    <source>
        <dbReference type="ARBA" id="ARBA00022679"/>
    </source>
</evidence>
<feature type="binding site" evidence="7 8">
    <location>
        <position position="56"/>
    </location>
    <ligand>
        <name>S-adenosyl-L-methionine</name>
        <dbReference type="ChEBI" id="CHEBI:59789"/>
    </ligand>
</feature>
<keyword evidence="5 7" id="KW-0949">S-adenosyl-L-methionine</keyword>
<dbReference type="SUPFAM" id="SSF53335">
    <property type="entry name" value="S-adenosyl-L-methionine-dependent methyltransferases"/>
    <property type="match status" value="1"/>
</dbReference>
<feature type="binding site" evidence="7 8">
    <location>
        <position position="104"/>
    </location>
    <ligand>
        <name>S-adenosyl-L-methionine</name>
        <dbReference type="ChEBI" id="CHEBI:59789"/>
    </ligand>
</feature>
<feature type="binding site" evidence="7 8">
    <location>
        <position position="78"/>
    </location>
    <ligand>
        <name>S-adenosyl-L-methionine</name>
        <dbReference type="ChEBI" id="CHEBI:59789"/>
    </ligand>
</feature>
<dbReference type="Gene3D" id="1.10.8.100">
    <property type="entry name" value="Ribosomal RNA adenine dimethylase-like, domain 2"/>
    <property type="match status" value="1"/>
</dbReference>
<evidence type="ECO:0000256" key="7">
    <source>
        <dbReference type="HAMAP-Rule" id="MF_00607"/>
    </source>
</evidence>
<feature type="binding site" evidence="7 8">
    <location>
        <position position="29"/>
    </location>
    <ligand>
        <name>S-adenosyl-L-methionine</name>
        <dbReference type="ChEBI" id="CHEBI:59789"/>
    </ligand>
</feature>
<organism evidence="10 11">
    <name type="scientific">Candidatus Jidaibacter acanthamoebae</name>
    <dbReference type="NCBI Taxonomy" id="86105"/>
    <lineage>
        <taxon>Bacteria</taxon>
        <taxon>Pseudomonadati</taxon>
        <taxon>Pseudomonadota</taxon>
        <taxon>Alphaproteobacteria</taxon>
        <taxon>Rickettsiales</taxon>
        <taxon>Candidatus Midichloriaceae</taxon>
        <taxon>Candidatus Jidaibacter</taxon>
    </lineage>
</organism>
<comment type="catalytic activity">
    <reaction evidence="7">
        <text>adenosine(1518)/adenosine(1519) in 16S rRNA + 4 S-adenosyl-L-methionine = N(6)-dimethyladenosine(1518)/N(6)-dimethyladenosine(1519) in 16S rRNA + 4 S-adenosyl-L-homocysteine + 4 H(+)</text>
        <dbReference type="Rhea" id="RHEA:19609"/>
        <dbReference type="Rhea" id="RHEA-COMP:10232"/>
        <dbReference type="Rhea" id="RHEA-COMP:10233"/>
        <dbReference type="ChEBI" id="CHEBI:15378"/>
        <dbReference type="ChEBI" id="CHEBI:57856"/>
        <dbReference type="ChEBI" id="CHEBI:59789"/>
        <dbReference type="ChEBI" id="CHEBI:74411"/>
        <dbReference type="ChEBI" id="CHEBI:74493"/>
        <dbReference type="EC" id="2.1.1.182"/>
    </reaction>
</comment>
<dbReference type="InterPro" id="IPR020598">
    <property type="entry name" value="rRNA_Ade_methylase_Trfase_N"/>
</dbReference>
<dbReference type="HAMAP" id="MF_00607">
    <property type="entry name" value="16SrRNA_methyltr_A"/>
    <property type="match status" value="1"/>
</dbReference>
<dbReference type="CDD" id="cd02440">
    <property type="entry name" value="AdoMet_MTases"/>
    <property type="match status" value="1"/>
</dbReference>
<comment type="subcellular location">
    <subcellularLocation>
        <location evidence="7">Cytoplasm</location>
    </subcellularLocation>
</comment>
<dbReference type="EC" id="2.1.1.182" evidence="7"/>
<proteinExistence type="inferred from homology"/>
<evidence type="ECO:0000256" key="1">
    <source>
        <dbReference type="ARBA" id="ARBA00022490"/>
    </source>
</evidence>
<dbReference type="GO" id="GO:0003723">
    <property type="term" value="F:RNA binding"/>
    <property type="evidence" value="ECO:0007669"/>
    <property type="project" value="UniProtKB-UniRule"/>
</dbReference>
<keyword evidence="2 7" id="KW-0698">rRNA processing</keyword>
<feature type="binding site" evidence="7 8">
    <location>
        <position position="31"/>
    </location>
    <ligand>
        <name>S-adenosyl-L-methionine</name>
        <dbReference type="ChEBI" id="CHEBI:59789"/>
    </ligand>
</feature>
<dbReference type="InterPro" id="IPR023165">
    <property type="entry name" value="rRNA_Ade_diMease-like_C"/>
</dbReference>
<reference evidence="10 11" key="1">
    <citation type="submission" date="2014-11" db="EMBL/GenBank/DDBJ databases">
        <title>A Rickettsiales Symbiont of Amoebae With Ancient Features.</title>
        <authorList>
            <person name="Schulz F."/>
            <person name="Martijn J."/>
            <person name="Wascher F."/>
            <person name="Kostanjsek R."/>
            <person name="Ettema T.J."/>
            <person name="Horn M."/>
        </authorList>
    </citation>
    <scope>NUCLEOTIDE SEQUENCE [LARGE SCALE GENOMIC DNA]</scope>
    <source>
        <strain evidence="10 11">UWC36</strain>
    </source>
</reference>
<dbReference type="InterPro" id="IPR029063">
    <property type="entry name" value="SAM-dependent_MTases_sf"/>
</dbReference>
<comment type="function">
    <text evidence="7">Specifically dimethylates two adjacent adenosines (A1518 and A1519) in the loop of a conserved hairpin near the 3'-end of 16S rRNA in the 30S particle. May play a critical role in biogenesis of 30S subunits.</text>
</comment>
<dbReference type="PATRIC" id="fig|86105.3.peg.1733"/>